<accession>A0A2D3NTM3</accession>
<dbReference type="EMBL" id="CP024699">
    <property type="protein sequence ID" value="ATV58758.1"/>
    <property type="molecule type" value="Genomic_DNA"/>
</dbReference>
<dbReference type="RefSeq" id="WP_100024403.1">
    <property type="nucleotide sequence ID" value="NZ_CP024699.1"/>
</dbReference>
<dbReference type="Proteomes" id="UP000230056">
    <property type="component" value="Chromosome"/>
</dbReference>
<evidence type="ECO:0000313" key="2">
    <source>
        <dbReference type="EMBL" id="ATV58758.1"/>
    </source>
</evidence>
<evidence type="ECO:0000256" key="1">
    <source>
        <dbReference type="SAM" id="Phobius"/>
    </source>
</evidence>
<organism evidence="2 3">
    <name type="scientific">Fusobacterium pseudoperiodonticum</name>
    <dbReference type="NCBI Taxonomy" id="2663009"/>
    <lineage>
        <taxon>Bacteria</taxon>
        <taxon>Fusobacteriati</taxon>
        <taxon>Fusobacteriota</taxon>
        <taxon>Fusobacteriia</taxon>
        <taxon>Fusobacteriales</taxon>
        <taxon>Fusobacteriaceae</taxon>
        <taxon>Fusobacterium</taxon>
    </lineage>
</organism>
<name>A0A2D3NTM3_9FUSO</name>
<dbReference type="AlphaFoldDB" id="A0A2D3NTM3"/>
<feature type="transmembrane region" description="Helical" evidence="1">
    <location>
        <begin position="60"/>
        <end position="77"/>
    </location>
</feature>
<evidence type="ECO:0000313" key="3">
    <source>
        <dbReference type="Proteomes" id="UP000230056"/>
    </source>
</evidence>
<protein>
    <submittedName>
        <fullName evidence="2">Uncharacterized protein</fullName>
    </submittedName>
</protein>
<keyword evidence="1" id="KW-0472">Membrane</keyword>
<gene>
    <name evidence="2" type="ORF">CTM72_02730</name>
</gene>
<proteinExistence type="predicted"/>
<feature type="transmembrane region" description="Helical" evidence="1">
    <location>
        <begin position="20"/>
        <end position="40"/>
    </location>
</feature>
<reference evidence="2 3" key="1">
    <citation type="submission" date="2017-11" db="EMBL/GenBank/DDBJ databases">
        <title>Genome sequencing of Fusobacterium periodonticum KCOM 1261.</title>
        <authorList>
            <person name="Kook J.-K."/>
            <person name="Park S.-N."/>
            <person name="Lim Y.K."/>
        </authorList>
    </citation>
    <scope>NUCLEOTIDE SEQUENCE [LARGE SCALE GENOMIC DNA]</scope>
    <source>
        <strain evidence="2 3">KCOM 1261</strain>
    </source>
</reference>
<sequence length="195" mass="23112">MKKKELKINPVPQDSKFYNIYAHILLLWPLTPFIFAAIYLFFVGDETRSKIIEQFMKEKVLLISVMIAFLISVLNMFRELFNYLIVEEVCYVDKKTFFYQKFRRAFGMRKLITNLEIPLSDISEVKEVKKPSFLYCFFSPISHRNSVELITTVEKKYQIMNSVLFGSRNSLKPNSKVTDERTIKIYNEVKNMISK</sequence>
<keyword evidence="1" id="KW-0812">Transmembrane</keyword>
<keyword evidence="1" id="KW-1133">Transmembrane helix</keyword>